<reference evidence="2 3" key="1">
    <citation type="journal article" date="2019" name="New Phytol.">
        <title>Comparative genomics reveals unique wood-decay strategies and fruiting body development in the Schizophyllaceae.</title>
        <authorList>
            <person name="Almasi E."/>
            <person name="Sahu N."/>
            <person name="Krizsan K."/>
            <person name="Balint B."/>
            <person name="Kovacs G.M."/>
            <person name="Kiss B."/>
            <person name="Cseklye J."/>
            <person name="Drula E."/>
            <person name="Henrissat B."/>
            <person name="Nagy I."/>
            <person name="Chovatia M."/>
            <person name="Adam C."/>
            <person name="LaButti K."/>
            <person name="Lipzen A."/>
            <person name="Riley R."/>
            <person name="Grigoriev I.V."/>
            <person name="Nagy L.G."/>
        </authorList>
    </citation>
    <scope>NUCLEOTIDE SEQUENCE [LARGE SCALE GENOMIC DNA]</scope>
    <source>
        <strain evidence="2 3">NL-1724</strain>
    </source>
</reference>
<evidence type="ECO:0000256" key="1">
    <source>
        <dbReference type="SAM" id="MobiDB-lite"/>
    </source>
</evidence>
<dbReference type="EMBL" id="VDMD01000003">
    <property type="protein sequence ID" value="TRM67164.1"/>
    <property type="molecule type" value="Genomic_DNA"/>
</dbReference>
<evidence type="ECO:0000313" key="2">
    <source>
        <dbReference type="EMBL" id="TRM67164.1"/>
    </source>
</evidence>
<feature type="region of interest" description="Disordered" evidence="1">
    <location>
        <begin position="109"/>
        <end position="137"/>
    </location>
</feature>
<proteinExistence type="predicted"/>
<dbReference type="AlphaFoldDB" id="A0A550CQW9"/>
<dbReference type="Proteomes" id="UP000320762">
    <property type="component" value="Unassembled WGS sequence"/>
</dbReference>
<gene>
    <name evidence="2" type="ORF">BD626DRAFT_627585</name>
</gene>
<feature type="compositionally biased region" description="Low complexity" evidence="1">
    <location>
        <begin position="26"/>
        <end position="58"/>
    </location>
</feature>
<feature type="compositionally biased region" description="Polar residues" evidence="1">
    <location>
        <begin position="64"/>
        <end position="79"/>
    </location>
</feature>
<organism evidence="2 3">
    <name type="scientific">Schizophyllum amplum</name>
    <dbReference type="NCBI Taxonomy" id="97359"/>
    <lineage>
        <taxon>Eukaryota</taxon>
        <taxon>Fungi</taxon>
        <taxon>Dikarya</taxon>
        <taxon>Basidiomycota</taxon>
        <taxon>Agaricomycotina</taxon>
        <taxon>Agaricomycetes</taxon>
        <taxon>Agaricomycetidae</taxon>
        <taxon>Agaricales</taxon>
        <taxon>Schizophyllaceae</taxon>
        <taxon>Schizophyllum</taxon>
    </lineage>
</organism>
<keyword evidence="3" id="KW-1185">Reference proteome</keyword>
<evidence type="ECO:0000313" key="3">
    <source>
        <dbReference type="Proteomes" id="UP000320762"/>
    </source>
</evidence>
<name>A0A550CQW9_9AGAR</name>
<sequence>MSPTDPAMYSSSAGYAAYSFSASSSAYSSSASSSTYSSSSSSSAYPSSASPQAYPSSARGYPLSSATPSTDISSGNSSVELRQASFSTTRSSFESEQATARGIAPVSSSALSSASSAPLPPSRSPAGQRRAMRPKIPAASTPGGLVRYIYVGAPTNHGRNVLQRVEGLTADPIIRSFGTHKITMTNIGPTILPDAVWLLPDAVWLLPDAVWLLPDAVWRESGTTRRRAGT</sequence>
<comment type="caution">
    <text evidence="2">The sequence shown here is derived from an EMBL/GenBank/DDBJ whole genome shotgun (WGS) entry which is preliminary data.</text>
</comment>
<accession>A0A550CQW9</accession>
<feature type="region of interest" description="Disordered" evidence="1">
    <location>
        <begin position="26"/>
        <end position="79"/>
    </location>
</feature>
<protein>
    <submittedName>
        <fullName evidence="2">Uncharacterized protein</fullName>
    </submittedName>
</protein>